<dbReference type="InterPro" id="IPR014756">
    <property type="entry name" value="Ig_E-set"/>
</dbReference>
<comment type="caution">
    <text evidence="4">The sequence shown here is derived from an EMBL/GenBank/DDBJ whole genome shotgun (WGS) entry which is preliminary data.</text>
</comment>
<dbReference type="OrthoDB" id="2333384at2759"/>
<evidence type="ECO:0000313" key="5">
    <source>
        <dbReference type="Proteomes" id="UP000198287"/>
    </source>
</evidence>
<accession>A0A226E2H9</accession>
<gene>
    <name evidence="4" type="ORF">Fcan01_13303</name>
</gene>
<dbReference type="GO" id="GO:0015031">
    <property type="term" value="P:protein transport"/>
    <property type="evidence" value="ECO:0007669"/>
    <property type="project" value="TreeGrafter"/>
</dbReference>
<feature type="region of interest" description="Disordered" evidence="2">
    <location>
        <begin position="1"/>
        <end position="21"/>
    </location>
</feature>
<evidence type="ECO:0000313" key="4">
    <source>
        <dbReference type="EMBL" id="OXA51773.1"/>
    </source>
</evidence>
<dbReference type="InterPro" id="IPR050357">
    <property type="entry name" value="Arrestin_domain-protein"/>
</dbReference>
<organism evidence="4 5">
    <name type="scientific">Folsomia candida</name>
    <name type="common">Springtail</name>
    <dbReference type="NCBI Taxonomy" id="158441"/>
    <lineage>
        <taxon>Eukaryota</taxon>
        <taxon>Metazoa</taxon>
        <taxon>Ecdysozoa</taxon>
        <taxon>Arthropoda</taxon>
        <taxon>Hexapoda</taxon>
        <taxon>Collembola</taxon>
        <taxon>Entomobryomorpha</taxon>
        <taxon>Isotomoidea</taxon>
        <taxon>Isotomidae</taxon>
        <taxon>Proisotominae</taxon>
        <taxon>Folsomia</taxon>
    </lineage>
</organism>
<protein>
    <submittedName>
        <fullName evidence="4">Arrestin domain-containing protein 3</fullName>
    </submittedName>
</protein>
<dbReference type="Pfam" id="PF00339">
    <property type="entry name" value="Arrestin_N"/>
    <property type="match status" value="1"/>
</dbReference>
<dbReference type="GO" id="GO:0005737">
    <property type="term" value="C:cytoplasm"/>
    <property type="evidence" value="ECO:0007669"/>
    <property type="project" value="TreeGrafter"/>
</dbReference>
<dbReference type="AlphaFoldDB" id="A0A226E2H9"/>
<dbReference type="InterPro" id="IPR014752">
    <property type="entry name" value="Arrestin-like_C"/>
</dbReference>
<dbReference type="InterPro" id="IPR011021">
    <property type="entry name" value="Arrestin-like_N"/>
</dbReference>
<dbReference type="Gene3D" id="2.60.40.640">
    <property type="match status" value="2"/>
</dbReference>
<dbReference type="Proteomes" id="UP000198287">
    <property type="component" value="Unassembled WGS sequence"/>
</dbReference>
<dbReference type="Pfam" id="PF02752">
    <property type="entry name" value="Arrestin_C"/>
    <property type="match status" value="1"/>
</dbReference>
<keyword evidence="5" id="KW-1185">Reference proteome</keyword>
<dbReference type="OMA" id="FLEGCNI"/>
<dbReference type="PANTHER" id="PTHR11188">
    <property type="entry name" value="ARRESTIN DOMAIN CONTAINING PROTEIN"/>
    <property type="match status" value="1"/>
</dbReference>
<reference evidence="4 5" key="1">
    <citation type="submission" date="2015-12" db="EMBL/GenBank/DDBJ databases">
        <title>The genome of Folsomia candida.</title>
        <authorList>
            <person name="Faddeeva A."/>
            <person name="Derks M.F."/>
            <person name="Anvar Y."/>
            <person name="Smit S."/>
            <person name="Van Straalen N."/>
            <person name="Roelofs D."/>
        </authorList>
    </citation>
    <scope>NUCLEOTIDE SEQUENCE [LARGE SCALE GENOMIC DNA]</scope>
    <source>
        <strain evidence="4 5">VU population</strain>
        <tissue evidence="4">Whole body</tissue>
    </source>
</reference>
<dbReference type="PANTHER" id="PTHR11188:SF176">
    <property type="entry name" value="ARRESTIN DOMAIN-CONTAINING PROTEIN 1"/>
    <property type="match status" value="1"/>
</dbReference>
<proteinExistence type="inferred from homology"/>
<name>A0A226E2H9_FOLCA</name>
<dbReference type="SMART" id="SM01017">
    <property type="entry name" value="Arrestin_C"/>
    <property type="match status" value="1"/>
</dbReference>
<evidence type="ECO:0000256" key="2">
    <source>
        <dbReference type="SAM" id="MobiDB-lite"/>
    </source>
</evidence>
<evidence type="ECO:0000256" key="1">
    <source>
        <dbReference type="ARBA" id="ARBA00005298"/>
    </source>
</evidence>
<dbReference type="SUPFAM" id="SSF81296">
    <property type="entry name" value="E set domains"/>
    <property type="match status" value="2"/>
</dbReference>
<feature type="domain" description="Arrestin C-terminal-like" evidence="3">
    <location>
        <begin position="303"/>
        <end position="437"/>
    </location>
</feature>
<feature type="compositionally biased region" description="Basic and acidic residues" evidence="2">
    <location>
        <begin position="1"/>
        <end position="12"/>
    </location>
</feature>
<sequence>MKNYEHEDGVRRDGRHHHIRSAKSSSCHLLLSRSFDSLKSNQKSRLKHKRHTDRYMCIVDYVVTQELVVVDGFVEFKRLSQIECDARDKKSCSRNSVNSFDFLIAVTSAVPQEDVYTVHSHFLDSQASRGKKMPLETFEIHLDNPHRSYFAGQNVSGQVVIGLTERSKLIHGIKLKLQGKAKTHWKETSGRSTTHFAEEEVYIDEKVYLVGYETDSSEMTLETGNYKYQFNFLLPDSLPSSYCHKYGEVKYFVEATISRNRKPNYVSKVAFTVNGILDLNKESEAAREGEMSNEKVVCCFCCASGPLGFHFKLPKKGFVPGERIGFQIHMFNHSSRHITCTAVALIQELKFTADLERTKTKSVQMAQVEGPKLSSGDSTDWIVTSDVSMLKVPSVPPSRLDGCKIIDIGYHIKFKMEAKDSATLKECLPIVIGTIPLRDDFNQIDGVQRIPIISQPTSTPASDAFFLASYADLPPPTYEEAINGTKAEDAESSCSDPPDYGSVDWKSFIPRYVSYRFSAK</sequence>
<dbReference type="EMBL" id="LNIX01000007">
    <property type="protein sequence ID" value="OXA51773.1"/>
    <property type="molecule type" value="Genomic_DNA"/>
</dbReference>
<dbReference type="InterPro" id="IPR011022">
    <property type="entry name" value="Arrestin_C-like"/>
</dbReference>
<comment type="similarity">
    <text evidence="1">Belongs to the arrestin family.</text>
</comment>
<evidence type="ECO:0000259" key="3">
    <source>
        <dbReference type="SMART" id="SM01017"/>
    </source>
</evidence>